<gene>
    <name evidence="1" type="ORF">J4Q44_G00113710</name>
</gene>
<proteinExistence type="predicted"/>
<keyword evidence="2" id="KW-1185">Reference proteome</keyword>
<comment type="caution">
    <text evidence="1">The sequence shown here is derived from an EMBL/GenBank/DDBJ whole genome shotgun (WGS) entry which is preliminary data.</text>
</comment>
<dbReference type="Proteomes" id="UP001356427">
    <property type="component" value="Unassembled WGS sequence"/>
</dbReference>
<dbReference type="EMBL" id="JAGTTL010000009">
    <property type="protein sequence ID" value="KAK6318080.1"/>
    <property type="molecule type" value="Genomic_DNA"/>
</dbReference>
<evidence type="ECO:0000313" key="1">
    <source>
        <dbReference type="EMBL" id="KAK6318080.1"/>
    </source>
</evidence>
<dbReference type="AlphaFoldDB" id="A0AAN8QVG7"/>
<reference evidence="1 2" key="1">
    <citation type="submission" date="2021-04" db="EMBL/GenBank/DDBJ databases">
        <authorList>
            <person name="De Guttry C."/>
            <person name="Zahm M."/>
            <person name="Klopp C."/>
            <person name="Cabau C."/>
            <person name="Louis A."/>
            <person name="Berthelot C."/>
            <person name="Parey E."/>
            <person name="Roest Crollius H."/>
            <person name="Montfort J."/>
            <person name="Robinson-Rechavi M."/>
            <person name="Bucao C."/>
            <person name="Bouchez O."/>
            <person name="Gislard M."/>
            <person name="Lluch J."/>
            <person name="Milhes M."/>
            <person name="Lampietro C."/>
            <person name="Lopez Roques C."/>
            <person name="Donnadieu C."/>
            <person name="Braasch I."/>
            <person name="Desvignes T."/>
            <person name="Postlethwait J."/>
            <person name="Bobe J."/>
            <person name="Wedekind C."/>
            <person name="Guiguen Y."/>
        </authorList>
    </citation>
    <scope>NUCLEOTIDE SEQUENCE [LARGE SCALE GENOMIC DNA]</scope>
    <source>
        <strain evidence="1">Cs_M1</strain>
        <tissue evidence="1">Blood</tissue>
    </source>
</reference>
<accession>A0AAN8QVG7</accession>
<protein>
    <submittedName>
        <fullName evidence="1">Uncharacterized protein</fullName>
    </submittedName>
</protein>
<evidence type="ECO:0000313" key="2">
    <source>
        <dbReference type="Proteomes" id="UP001356427"/>
    </source>
</evidence>
<organism evidence="1 2">
    <name type="scientific">Coregonus suidteri</name>
    <dbReference type="NCBI Taxonomy" id="861788"/>
    <lineage>
        <taxon>Eukaryota</taxon>
        <taxon>Metazoa</taxon>
        <taxon>Chordata</taxon>
        <taxon>Craniata</taxon>
        <taxon>Vertebrata</taxon>
        <taxon>Euteleostomi</taxon>
        <taxon>Actinopterygii</taxon>
        <taxon>Neopterygii</taxon>
        <taxon>Teleostei</taxon>
        <taxon>Protacanthopterygii</taxon>
        <taxon>Salmoniformes</taxon>
        <taxon>Salmonidae</taxon>
        <taxon>Coregoninae</taxon>
        <taxon>Coregonus</taxon>
    </lineage>
</organism>
<name>A0AAN8QVG7_9TELE</name>
<sequence>MGRSYQPEGTNLWRQKCGSLWIKSSRGRKRSISLPYLTDLEAYYEARPLRQPLYATVQAQQLPQEDLANDILSDSPDLVEDMLKGFSSLTKDDYYSEALVAMAKQYRAMKANPSRLVSAMHCFGKAHVSTAAKRATALRRAARRPDPMIPSAYCSWS</sequence>